<dbReference type="AlphaFoldDB" id="A0A4U6XJW5"/>
<keyword evidence="3" id="KW-1185">Reference proteome</keyword>
<reference evidence="2 3" key="1">
    <citation type="journal article" date="2019" name="PLoS ONE">
        <title>Comparative genome analysis indicates high evolutionary potential of pathogenicity genes in Colletotrichum tanaceti.</title>
        <authorList>
            <person name="Lelwala R.V."/>
            <person name="Korhonen P.K."/>
            <person name="Young N.D."/>
            <person name="Scott J.B."/>
            <person name="Ades P.A."/>
            <person name="Gasser R.B."/>
            <person name="Taylor P.W.J."/>
        </authorList>
    </citation>
    <scope>NUCLEOTIDE SEQUENCE [LARGE SCALE GENOMIC DNA]</scope>
    <source>
        <strain evidence="2">BRIP57314</strain>
    </source>
</reference>
<dbReference type="EMBL" id="PJEX01000083">
    <property type="protein sequence ID" value="TKW55893.1"/>
    <property type="molecule type" value="Genomic_DNA"/>
</dbReference>
<proteinExistence type="predicted"/>
<dbReference type="Proteomes" id="UP000310108">
    <property type="component" value="Unassembled WGS sequence"/>
</dbReference>
<evidence type="ECO:0000313" key="2">
    <source>
        <dbReference type="EMBL" id="TKW55893.1"/>
    </source>
</evidence>
<evidence type="ECO:0000256" key="1">
    <source>
        <dbReference type="SAM" id="SignalP"/>
    </source>
</evidence>
<feature type="signal peptide" evidence="1">
    <location>
        <begin position="1"/>
        <end position="23"/>
    </location>
</feature>
<gene>
    <name evidence="2" type="ORF">CTA1_10974</name>
</gene>
<organism evidence="2 3">
    <name type="scientific">Colletotrichum tanaceti</name>
    <dbReference type="NCBI Taxonomy" id="1306861"/>
    <lineage>
        <taxon>Eukaryota</taxon>
        <taxon>Fungi</taxon>
        <taxon>Dikarya</taxon>
        <taxon>Ascomycota</taxon>
        <taxon>Pezizomycotina</taxon>
        <taxon>Sordariomycetes</taxon>
        <taxon>Hypocreomycetidae</taxon>
        <taxon>Glomerellales</taxon>
        <taxon>Glomerellaceae</taxon>
        <taxon>Colletotrichum</taxon>
        <taxon>Colletotrichum destructivum species complex</taxon>
    </lineage>
</organism>
<name>A0A4U6XJW5_9PEZI</name>
<keyword evidence="1" id="KW-0732">Signal</keyword>
<protein>
    <submittedName>
        <fullName evidence="2">Uncharacterized protein</fullName>
    </submittedName>
</protein>
<accession>A0A4U6XJW5</accession>
<feature type="chain" id="PRO_5020956670" evidence="1">
    <location>
        <begin position="24"/>
        <end position="105"/>
    </location>
</feature>
<comment type="caution">
    <text evidence="2">The sequence shown here is derived from an EMBL/GenBank/DDBJ whole genome shotgun (WGS) entry which is preliminary data.</text>
</comment>
<sequence length="105" mass="11367">MDHITKSVFLIVTIISTWSPASCARGAIPLPAAFVGFSAKIYSTRSTTTSDRLCPASRVPRDRSGLQQQHSAVSIFGLQIASNCGRDEYSSPIAFIHVDYVFGSE</sequence>
<evidence type="ECO:0000313" key="3">
    <source>
        <dbReference type="Proteomes" id="UP000310108"/>
    </source>
</evidence>